<evidence type="ECO:0000313" key="5">
    <source>
        <dbReference type="EMBL" id="WXB01983.1"/>
    </source>
</evidence>
<evidence type="ECO:0000313" key="6">
    <source>
        <dbReference type="Proteomes" id="UP001374803"/>
    </source>
</evidence>
<gene>
    <name evidence="5" type="ORF">LVJ94_34335</name>
</gene>
<dbReference type="Pfam" id="PF00109">
    <property type="entry name" value="ketoacyl-synt"/>
    <property type="match status" value="1"/>
</dbReference>
<evidence type="ECO:0000256" key="2">
    <source>
        <dbReference type="ARBA" id="ARBA00022679"/>
    </source>
</evidence>
<dbReference type="CDD" id="cd00834">
    <property type="entry name" value="KAS_I_II"/>
    <property type="match status" value="1"/>
</dbReference>
<evidence type="ECO:0000256" key="1">
    <source>
        <dbReference type="ARBA" id="ARBA00008467"/>
    </source>
</evidence>
<dbReference type="InterPro" id="IPR020841">
    <property type="entry name" value="PKS_Beta-ketoAc_synthase_dom"/>
</dbReference>
<comment type="similarity">
    <text evidence="1 3">Belongs to the thiolase-like superfamily. Beta-ketoacyl-ACP synthases family.</text>
</comment>
<accession>A0ABZ2KTL3</accession>
<dbReference type="InterPro" id="IPR000794">
    <property type="entry name" value="Beta-ketoacyl_synthase"/>
</dbReference>
<dbReference type="InterPro" id="IPR014031">
    <property type="entry name" value="Ketoacyl_synth_C"/>
</dbReference>
<feature type="domain" description="Ketosynthase family 3 (KS3)" evidence="4">
    <location>
        <begin position="9"/>
        <end position="421"/>
    </location>
</feature>
<evidence type="ECO:0000256" key="3">
    <source>
        <dbReference type="RuleBase" id="RU003694"/>
    </source>
</evidence>
<dbReference type="PANTHER" id="PTHR11712">
    <property type="entry name" value="POLYKETIDE SYNTHASE-RELATED"/>
    <property type="match status" value="1"/>
</dbReference>
<protein>
    <submittedName>
        <fullName evidence="5">Beta-ketoacyl-[acyl-carrier-protein] synthase family protein</fullName>
    </submittedName>
</protein>
<keyword evidence="2 3" id="KW-0808">Transferase</keyword>
<dbReference type="PROSITE" id="PS52004">
    <property type="entry name" value="KS3_2"/>
    <property type="match status" value="1"/>
</dbReference>
<reference evidence="5" key="1">
    <citation type="submission" date="2021-12" db="EMBL/GenBank/DDBJ databases">
        <title>Discovery of the Pendulisporaceae a myxobacterial family with distinct sporulation behavior and unique specialized metabolism.</title>
        <authorList>
            <person name="Garcia R."/>
            <person name="Popoff A."/>
            <person name="Bader C.D."/>
            <person name="Loehr J."/>
            <person name="Walesch S."/>
            <person name="Walt C."/>
            <person name="Boldt J."/>
            <person name="Bunk B."/>
            <person name="Haeckl F.J.F.P.J."/>
            <person name="Gunesch A.P."/>
            <person name="Birkelbach J."/>
            <person name="Nuebel U."/>
            <person name="Pietschmann T."/>
            <person name="Bach T."/>
            <person name="Mueller R."/>
        </authorList>
    </citation>
    <scope>NUCLEOTIDE SEQUENCE</scope>
    <source>
        <strain evidence="5">MSr11367</strain>
    </source>
</reference>
<name>A0ABZ2KTL3_9BACT</name>
<dbReference type="SMART" id="SM00825">
    <property type="entry name" value="PKS_KS"/>
    <property type="match status" value="1"/>
</dbReference>
<dbReference type="Proteomes" id="UP001374803">
    <property type="component" value="Chromosome"/>
</dbReference>
<keyword evidence="6" id="KW-1185">Reference proteome</keyword>
<dbReference type="InterPro" id="IPR014030">
    <property type="entry name" value="Ketoacyl_synth_N"/>
</dbReference>
<dbReference type="RefSeq" id="WP_394831604.1">
    <property type="nucleotide sequence ID" value="NZ_CP089929.1"/>
</dbReference>
<dbReference type="EMBL" id="CP089983">
    <property type="protein sequence ID" value="WXB01983.1"/>
    <property type="molecule type" value="Genomic_DNA"/>
</dbReference>
<proteinExistence type="inferred from homology"/>
<dbReference type="InterPro" id="IPR016039">
    <property type="entry name" value="Thiolase-like"/>
</dbReference>
<dbReference type="PANTHER" id="PTHR11712:SF336">
    <property type="entry name" value="3-OXOACYL-[ACYL-CARRIER-PROTEIN] SYNTHASE, MITOCHONDRIAL"/>
    <property type="match status" value="1"/>
</dbReference>
<dbReference type="Pfam" id="PF02801">
    <property type="entry name" value="Ketoacyl-synt_C"/>
    <property type="match status" value="1"/>
</dbReference>
<evidence type="ECO:0000259" key="4">
    <source>
        <dbReference type="PROSITE" id="PS52004"/>
    </source>
</evidence>
<sequence length="422" mass="46201">MLLHPVSKDNAIAVTGIGVVLPNASSVDTFWSHVRDGKSQIGYLDRFDTSDFSIKFAAQVRDFDHRRFLPELPEKYAAKYSREILVVMSALEQARHDAGLRREDVAPGRLGLISCSSRSTMEWWYDSIRAESRGEHAFEAHHMLPGLPCTASAMAAIYGGIRGLIMNLSSGCVGGYQAVNAAINELEQDRADAMFVCGYEFPLFRPMLQIYAANKLLCTATEHPTEAMKPYDARRTGFAFGEGSVVLTLERMDRARARGARIYAQIFGVGSMSEANHPTSMDLTGEVTAAFLQEMMRALGRPLQDVDYFCGHGTATRYNDMAEGRAIRALYGSTPRTQWAPMSSIKPIYGHTMGASGVVNLAASALMVHRQTLCPNINCESPDPDCDWDHITEGPRQVPVDLLLSLSFGLGSQTAVVGMGTA</sequence>
<dbReference type="SUPFAM" id="SSF53901">
    <property type="entry name" value="Thiolase-like"/>
    <property type="match status" value="2"/>
</dbReference>
<organism evidence="5 6">
    <name type="scientific">Pendulispora rubella</name>
    <dbReference type="NCBI Taxonomy" id="2741070"/>
    <lineage>
        <taxon>Bacteria</taxon>
        <taxon>Pseudomonadati</taxon>
        <taxon>Myxococcota</taxon>
        <taxon>Myxococcia</taxon>
        <taxon>Myxococcales</taxon>
        <taxon>Sorangiineae</taxon>
        <taxon>Pendulisporaceae</taxon>
        <taxon>Pendulispora</taxon>
    </lineage>
</organism>
<dbReference type="Gene3D" id="3.40.47.10">
    <property type="match status" value="2"/>
</dbReference>